<reference evidence="5 6" key="2">
    <citation type="journal article" date="2017" name="Genome Biol.">
        <title>New reference genome sequences of hot pepper reveal the massive evolution of plant disease-resistance genes by retroduplication.</title>
        <authorList>
            <person name="Kim S."/>
            <person name="Park J."/>
            <person name="Yeom S.I."/>
            <person name="Kim Y.M."/>
            <person name="Seo E."/>
            <person name="Kim K.T."/>
            <person name="Kim M.S."/>
            <person name="Lee J.M."/>
            <person name="Cheong K."/>
            <person name="Shin H.S."/>
            <person name="Kim S.B."/>
            <person name="Han K."/>
            <person name="Lee J."/>
            <person name="Park M."/>
            <person name="Lee H.A."/>
            <person name="Lee H.Y."/>
            <person name="Lee Y."/>
            <person name="Oh S."/>
            <person name="Lee J.H."/>
            <person name="Choi E."/>
            <person name="Choi E."/>
            <person name="Lee S.E."/>
            <person name="Jeon J."/>
            <person name="Kim H."/>
            <person name="Choi G."/>
            <person name="Song H."/>
            <person name="Lee J."/>
            <person name="Lee S.C."/>
            <person name="Kwon J.K."/>
            <person name="Lee H.Y."/>
            <person name="Koo N."/>
            <person name="Hong Y."/>
            <person name="Kim R.W."/>
            <person name="Kang W.H."/>
            <person name="Huh J.H."/>
            <person name="Kang B.C."/>
            <person name="Yang T.J."/>
            <person name="Lee Y.H."/>
            <person name="Bennetzen J.L."/>
            <person name="Choi D."/>
        </authorList>
    </citation>
    <scope>NUCLEOTIDE SEQUENCE [LARGE SCALE GENOMIC DNA]</scope>
    <source>
        <strain evidence="6">cv. CM334</strain>
    </source>
</reference>
<dbReference type="Proteomes" id="UP000222542">
    <property type="component" value="Unassembled WGS sequence"/>
</dbReference>
<name>A0A2G2YYQ6_CAPAN</name>
<evidence type="ECO:0000313" key="5">
    <source>
        <dbReference type="EMBL" id="PHT74781.1"/>
    </source>
</evidence>
<dbReference type="GO" id="GO:0003955">
    <property type="term" value="F:NAD(P)H dehydrogenase (quinone) activity"/>
    <property type="evidence" value="ECO:0007669"/>
    <property type="project" value="UniProtKB-EC"/>
</dbReference>
<dbReference type="GO" id="GO:0010181">
    <property type="term" value="F:FMN binding"/>
    <property type="evidence" value="ECO:0000318"/>
    <property type="project" value="GO_Central"/>
</dbReference>
<dbReference type="Pfam" id="PF03358">
    <property type="entry name" value="FMN_red"/>
    <property type="match status" value="1"/>
</dbReference>
<dbReference type="InterPro" id="IPR029039">
    <property type="entry name" value="Flavoprotein-like_sf"/>
</dbReference>
<evidence type="ECO:0000256" key="2">
    <source>
        <dbReference type="ARBA" id="ARBA00047678"/>
    </source>
</evidence>
<feature type="domain" description="NADPH-dependent FMN reductase-like" evidence="4">
    <location>
        <begin position="13"/>
        <end position="156"/>
    </location>
</feature>
<evidence type="ECO:0000256" key="1">
    <source>
        <dbReference type="ARBA" id="ARBA00012648"/>
    </source>
</evidence>
<organism evidence="5 6">
    <name type="scientific">Capsicum annuum</name>
    <name type="common">Capsicum pepper</name>
    <dbReference type="NCBI Taxonomy" id="4072"/>
    <lineage>
        <taxon>Eukaryota</taxon>
        <taxon>Viridiplantae</taxon>
        <taxon>Streptophyta</taxon>
        <taxon>Embryophyta</taxon>
        <taxon>Tracheophyta</taxon>
        <taxon>Spermatophyta</taxon>
        <taxon>Magnoliopsida</taxon>
        <taxon>eudicotyledons</taxon>
        <taxon>Gunneridae</taxon>
        <taxon>Pentapetalae</taxon>
        <taxon>asterids</taxon>
        <taxon>lamiids</taxon>
        <taxon>Solanales</taxon>
        <taxon>Solanaceae</taxon>
        <taxon>Solanoideae</taxon>
        <taxon>Capsiceae</taxon>
        <taxon>Capsicum</taxon>
    </lineage>
</organism>
<dbReference type="InterPro" id="IPR005025">
    <property type="entry name" value="FMN_Rdtase-like_dom"/>
</dbReference>
<dbReference type="OMA" id="NYSMAPA"/>
<dbReference type="Gramene" id="PHT74781">
    <property type="protein sequence ID" value="PHT74781"/>
    <property type="gene ID" value="T459_22058"/>
</dbReference>
<dbReference type="EC" id="1.6.5.2" evidence="1"/>
<dbReference type="GO" id="GO:0005829">
    <property type="term" value="C:cytosol"/>
    <property type="evidence" value="ECO:0000318"/>
    <property type="project" value="GO_Central"/>
</dbReference>
<dbReference type="PANTHER" id="PTHR30543">
    <property type="entry name" value="CHROMATE REDUCTASE"/>
    <property type="match status" value="1"/>
</dbReference>
<protein>
    <recommendedName>
        <fullName evidence="1">NAD(P)H dehydrogenase (quinone)</fullName>
        <ecNumber evidence="1">1.6.5.2</ecNumber>
    </recommendedName>
</protein>
<reference evidence="5 6" key="1">
    <citation type="journal article" date="2014" name="Nat. Genet.">
        <title>Genome sequence of the hot pepper provides insights into the evolution of pungency in Capsicum species.</title>
        <authorList>
            <person name="Kim S."/>
            <person name="Park M."/>
            <person name="Yeom S.I."/>
            <person name="Kim Y.M."/>
            <person name="Lee J.M."/>
            <person name="Lee H.A."/>
            <person name="Seo E."/>
            <person name="Choi J."/>
            <person name="Cheong K."/>
            <person name="Kim K.T."/>
            <person name="Jung K."/>
            <person name="Lee G.W."/>
            <person name="Oh S.K."/>
            <person name="Bae C."/>
            <person name="Kim S.B."/>
            <person name="Lee H.Y."/>
            <person name="Kim S.Y."/>
            <person name="Kim M.S."/>
            <person name="Kang B.C."/>
            <person name="Jo Y.D."/>
            <person name="Yang H.B."/>
            <person name="Jeong H.J."/>
            <person name="Kang W.H."/>
            <person name="Kwon J.K."/>
            <person name="Shin C."/>
            <person name="Lim J.Y."/>
            <person name="Park J.H."/>
            <person name="Huh J.H."/>
            <person name="Kim J.S."/>
            <person name="Kim B.D."/>
            <person name="Cohen O."/>
            <person name="Paran I."/>
            <person name="Suh M.C."/>
            <person name="Lee S.B."/>
            <person name="Kim Y.K."/>
            <person name="Shin Y."/>
            <person name="Noh S.J."/>
            <person name="Park J."/>
            <person name="Seo Y.S."/>
            <person name="Kwon S.Y."/>
            <person name="Kim H.A."/>
            <person name="Park J.M."/>
            <person name="Kim H.J."/>
            <person name="Choi S.B."/>
            <person name="Bosland P.W."/>
            <person name="Reeves G."/>
            <person name="Jo S.H."/>
            <person name="Lee B.W."/>
            <person name="Cho H.T."/>
            <person name="Choi H.S."/>
            <person name="Lee M.S."/>
            <person name="Yu Y."/>
            <person name="Do Choi Y."/>
            <person name="Park B.S."/>
            <person name="van Deynze A."/>
            <person name="Ashrafi H."/>
            <person name="Hill T."/>
            <person name="Kim W.T."/>
            <person name="Pai H.S."/>
            <person name="Ahn H.K."/>
            <person name="Yeam I."/>
            <person name="Giovannoni J.J."/>
            <person name="Rose J.K."/>
            <person name="Sorensen I."/>
            <person name="Lee S.J."/>
            <person name="Kim R.W."/>
            <person name="Choi I.Y."/>
            <person name="Choi B.S."/>
            <person name="Lim J.S."/>
            <person name="Lee Y.H."/>
            <person name="Choi D."/>
        </authorList>
    </citation>
    <scope>NUCLEOTIDE SEQUENCE [LARGE SCALE GENOMIC DNA]</scope>
    <source>
        <strain evidence="6">cv. CM334</strain>
    </source>
</reference>
<comment type="catalytic activity">
    <reaction evidence="2">
        <text>a quinone + NADH + H(+) = a quinol + NAD(+)</text>
        <dbReference type="Rhea" id="RHEA:46160"/>
        <dbReference type="ChEBI" id="CHEBI:15378"/>
        <dbReference type="ChEBI" id="CHEBI:24646"/>
        <dbReference type="ChEBI" id="CHEBI:57540"/>
        <dbReference type="ChEBI" id="CHEBI:57945"/>
        <dbReference type="ChEBI" id="CHEBI:132124"/>
        <dbReference type="EC" id="1.6.5.2"/>
    </reaction>
</comment>
<proteinExistence type="predicted"/>
<dbReference type="SUPFAM" id="SSF52218">
    <property type="entry name" value="Flavoproteins"/>
    <property type="match status" value="1"/>
</dbReference>
<evidence type="ECO:0000259" key="4">
    <source>
        <dbReference type="Pfam" id="PF03358"/>
    </source>
</evidence>
<dbReference type="PANTHER" id="PTHR30543:SF21">
    <property type="entry name" value="NAD(P)H-DEPENDENT FMN REDUCTASE LOT6"/>
    <property type="match status" value="1"/>
</dbReference>
<accession>A0A2G2YYQ6</accession>
<evidence type="ECO:0000256" key="3">
    <source>
        <dbReference type="ARBA" id="ARBA00048983"/>
    </source>
</evidence>
<comment type="caution">
    <text evidence="5">The sequence shown here is derived from an EMBL/GenBank/DDBJ whole genome shotgun (WGS) entry which is preliminary data.</text>
</comment>
<comment type="catalytic activity">
    <reaction evidence="3">
        <text>a quinone + NADPH + H(+) = a quinol + NADP(+)</text>
        <dbReference type="Rhea" id="RHEA:46164"/>
        <dbReference type="ChEBI" id="CHEBI:15378"/>
        <dbReference type="ChEBI" id="CHEBI:24646"/>
        <dbReference type="ChEBI" id="CHEBI:57783"/>
        <dbReference type="ChEBI" id="CHEBI:58349"/>
        <dbReference type="ChEBI" id="CHEBI:132124"/>
        <dbReference type="EC" id="1.6.5.2"/>
    </reaction>
</comment>
<dbReference type="STRING" id="4072.A0A2G2YYQ6"/>
<dbReference type="AlphaFoldDB" id="A0A2G2YYQ6"/>
<dbReference type="Gene3D" id="3.40.50.360">
    <property type="match status" value="1"/>
</dbReference>
<gene>
    <name evidence="5" type="ORF">T459_22058</name>
</gene>
<keyword evidence="6" id="KW-1185">Reference proteome</keyword>
<sequence>MEATAMAAQRVLKVVGISGELDEASPNRGLVRAAVEICKNSIPGMEMENLDISSLPFLNTDLVVNGTVPPEVEAFRKKIAEADCYFFSSPEYNYSVTGLLKNVIDWGSYPTNVWGDKAAAIVSTGYDFGGGRSQYHLRQMGVRVDIHFINTPEFFLNVLEPPPKFDKKGNLIDKETKKRLREILLALQAFALRLDGNCK</sequence>
<dbReference type="EMBL" id="AYRZ02000008">
    <property type="protein sequence ID" value="PHT74781.1"/>
    <property type="molecule type" value="Genomic_DNA"/>
</dbReference>
<dbReference type="InterPro" id="IPR050712">
    <property type="entry name" value="NAD(P)H-dep_reductase"/>
</dbReference>
<evidence type="ECO:0000313" key="6">
    <source>
        <dbReference type="Proteomes" id="UP000222542"/>
    </source>
</evidence>